<dbReference type="InterPro" id="IPR051238">
    <property type="entry name" value="GDSL_esterase/lipase"/>
</dbReference>
<feature type="transmembrane region" description="Helical" evidence="8">
    <location>
        <begin position="7"/>
        <end position="26"/>
    </location>
</feature>
<keyword evidence="10" id="KW-1185">Reference proteome</keyword>
<evidence type="ECO:0000256" key="3">
    <source>
        <dbReference type="ARBA" id="ARBA00022525"/>
    </source>
</evidence>
<dbReference type="Gene3D" id="3.40.50.1110">
    <property type="entry name" value="SGNH hydrolase"/>
    <property type="match status" value="1"/>
</dbReference>
<dbReference type="GO" id="GO:0005576">
    <property type="term" value="C:extracellular region"/>
    <property type="evidence" value="ECO:0007669"/>
    <property type="project" value="UniProtKB-SubCell"/>
</dbReference>
<dbReference type="PANTHER" id="PTHR45650">
    <property type="entry name" value="GDSL-LIKE LIPASE/ACYLHYDROLASE-RELATED"/>
    <property type="match status" value="1"/>
</dbReference>
<keyword evidence="6" id="KW-0442">Lipid degradation</keyword>
<evidence type="ECO:0000256" key="6">
    <source>
        <dbReference type="ARBA" id="ARBA00022963"/>
    </source>
</evidence>
<comment type="caution">
    <text evidence="9">The sequence shown here is derived from an EMBL/GenBank/DDBJ whole genome shotgun (WGS) entry which is preliminary data.</text>
</comment>
<name>A0A1R3H5H1_9ROSI</name>
<evidence type="ECO:0000256" key="8">
    <source>
        <dbReference type="SAM" id="Phobius"/>
    </source>
</evidence>
<keyword evidence="5" id="KW-0378">Hydrolase</keyword>
<accession>A0A1R3H5H1</accession>
<evidence type="ECO:0000313" key="9">
    <source>
        <dbReference type="EMBL" id="OMO65587.1"/>
    </source>
</evidence>
<protein>
    <submittedName>
        <fullName evidence="9">Lipase, GDSL</fullName>
    </submittedName>
</protein>
<dbReference type="InterPro" id="IPR036514">
    <property type="entry name" value="SGNH_hydro_sf"/>
</dbReference>
<keyword evidence="8" id="KW-1133">Transmembrane helix</keyword>
<dbReference type="GO" id="GO:0016788">
    <property type="term" value="F:hydrolase activity, acting on ester bonds"/>
    <property type="evidence" value="ECO:0007669"/>
    <property type="project" value="InterPro"/>
</dbReference>
<gene>
    <name evidence="9" type="ORF">COLO4_31123</name>
</gene>
<keyword evidence="7" id="KW-0443">Lipid metabolism</keyword>
<comment type="similarity">
    <text evidence="2">Belongs to the 'GDSL' lipolytic enzyme family.</text>
</comment>
<evidence type="ECO:0000256" key="7">
    <source>
        <dbReference type="ARBA" id="ARBA00023098"/>
    </source>
</evidence>
<dbReference type="OrthoDB" id="1683520at2759"/>
<keyword evidence="8" id="KW-0812">Transmembrane</keyword>
<sequence>MASKECMVISLLVVALISVIVVGMILSEKDEKVPCYFVFGDSLSDNGNNNNLETSIKANFSPYGHDFPNGPTGRFTNGKTMHDFLAEHFGIHDYIPPFAIAKDNESVNVTQGVNYASGWAGIRDESGQRLGVRIPLNEQLRNHKIIVSRISKKMGDSAAKKHLSECIYALQIGGNDYTDNFFQPEHYNTSHQYTQEHHVTGQPICRIGTDTITPKLGIDTLP</sequence>
<dbReference type="Pfam" id="PF00657">
    <property type="entry name" value="Lipase_GDSL"/>
    <property type="match status" value="1"/>
</dbReference>
<organism evidence="9 10">
    <name type="scientific">Corchorus olitorius</name>
    <dbReference type="NCBI Taxonomy" id="93759"/>
    <lineage>
        <taxon>Eukaryota</taxon>
        <taxon>Viridiplantae</taxon>
        <taxon>Streptophyta</taxon>
        <taxon>Embryophyta</taxon>
        <taxon>Tracheophyta</taxon>
        <taxon>Spermatophyta</taxon>
        <taxon>Magnoliopsida</taxon>
        <taxon>eudicotyledons</taxon>
        <taxon>Gunneridae</taxon>
        <taxon>Pentapetalae</taxon>
        <taxon>rosids</taxon>
        <taxon>malvids</taxon>
        <taxon>Malvales</taxon>
        <taxon>Malvaceae</taxon>
        <taxon>Grewioideae</taxon>
        <taxon>Apeibeae</taxon>
        <taxon>Corchorus</taxon>
    </lineage>
</organism>
<comment type="subcellular location">
    <subcellularLocation>
        <location evidence="1">Secreted</location>
    </subcellularLocation>
</comment>
<evidence type="ECO:0000256" key="2">
    <source>
        <dbReference type="ARBA" id="ARBA00008668"/>
    </source>
</evidence>
<dbReference type="InterPro" id="IPR001087">
    <property type="entry name" value="GDSL"/>
</dbReference>
<keyword evidence="4" id="KW-0732">Signal</keyword>
<dbReference type="AlphaFoldDB" id="A0A1R3H5H1"/>
<dbReference type="PANTHER" id="PTHR45650:SF9">
    <property type="entry name" value="SGNH HYDROLASE-TYPE ESTERASE DOMAIN-CONTAINING PROTEIN"/>
    <property type="match status" value="1"/>
</dbReference>
<reference evidence="10" key="1">
    <citation type="submission" date="2013-09" db="EMBL/GenBank/DDBJ databases">
        <title>Corchorus olitorius genome sequencing.</title>
        <authorList>
            <person name="Alam M."/>
            <person name="Haque M.S."/>
            <person name="Islam M.S."/>
            <person name="Emdad E.M."/>
            <person name="Islam M.M."/>
            <person name="Ahmed B."/>
            <person name="Halim A."/>
            <person name="Hossen Q.M.M."/>
            <person name="Hossain M.Z."/>
            <person name="Ahmed R."/>
            <person name="Khan M.M."/>
            <person name="Islam R."/>
            <person name="Rashid M.M."/>
            <person name="Khan S.A."/>
            <person name="Rahman M.S."/>
            <person name="Alam M."/>
            <person name="Yahiya A.S."/>
            <person name="Khan M.S."/>
            <person name="Azam M.S."/>
            <person name="Haque T."/>
            <person name="Lashkar M.Z.H."/>
            <person name="Akhand A.I."/>
            <person name="Morshed G."/>
            <person name="Roy S."/>
            <person name="Uddin K.S."/>
            <person name="Rabeya T."/>
            <person name="Hossain A.S."/>
            <person name="Chowdhury A."/>
            <person name="Snigdha A.R."/>
            <person name="Mortoza M.S."/>
            <person name="Matin S.A."/>
            <person name="Hoque S.M.E."/>
            <person name="Islam M.K."/>
            <person name="Roy D.K."/>
            <person name="Haider R."/>
            <person name="Moosa M.M."/>
            <person name="Elias S.M."/>
            <person name="Hasan A.M."/>
            <person name="Jahan S."/>
            <person name="Shafiuddin M."/>
            <person name="Mahmood N."/>
            <person name="Shommy N.S."/>
        </authorList>
    </citation>
    <scope>NUCLEOTIDE SEQUENCE [LARGE SCALE GENOMIC DNA]</scope>
    <source>
        <strain evidence="10">cv. O-4</strain>
    </source>
</reference>
<evidence type="ECO:0000256" key="1">
    <source>
        <dbReference type="ARBA" id="ARBA00004613"/>
    </source>
</evidence>
<dbReference type="Proteomes" id="UP000187203">
    <property type="component" value="Unassembled WGS sequence"/>
</dbReference>
<evidence type="ECO:0000256" key="5">
    <source>
        <dbReference type="ARBA" id="ARBA00022801"/>
    </source>
</evidence>
<keyword evidence="3" id="KW-0964">Secreted</keyword>
<dbReference type="GO" id="GO:0016042">
    <property type="term" value="P:lipid catabolic process"/>
    <property type="evidence" value="ECO:0007669"/>
    <property type="project" value="UniProtKB-KW"/>
</dbReference>
<dbReference type="EMBL" id="AWUE01020823">
    <property type="protein sequence ID" value="OMO65587.1"/>
    <property type="molecule type" value="Genomic_DNA"/>
</dbReference>
<evidence type="ECO:0000313" key="10">
    <source>
        <dbReference type="Proteomes" id="UP000187203"/>
    </source>
</evidence>
<evidence type="ECO:0000256" key="4">
    <source>
        <dbReference type="ARBA" id="ARBA00022729"/>
    </source>
</evidence>
<keyword evidence="8" id="KW-0472">Membrane</keyword>
<proteinExistence type="inferred from homology"/>
<dbReference type="STRING" id="93759.A0A1R3H5H1"/>